<evidence type="ECO:0000256" key="3">
    <source>
        <dbReference type="ARBA" id="ARBA00023002"/>
    </source>
</evidence>
<evidence type="ECO:0000313" key="4">
    <source>
        <dbReference type="EMBL" id="ANB13323.1"/>
    </source>
</evidence>
<dbReference type="PANTHER" id="PTHR24320:SF236">
    <property type="entry name" value="SHORT-CHAIN DEHYDROGENASE-RELATED"/>
    <property type="match status" value="1"/>
</dbReference>
<evidence type="ECO:0000256" key="1">
    <source>
        <dbReference type="ARBA" id="ARBA00006484"/>
    </source>
</evidence>
<protein>
    <submittedName>
        <fullName evidence="4">Env9p</fullName>
    </submittedName>
</protein>
<keyword evidence="5" id="KW-1185">Reference proteome</keyword>
<keyword evidence="2" id="KW-0521">NADP</keyword>
<dbReference type="AlphaFoldDB" id="A0A167DUZ8"/>
<dbReference type="RefSeq" id="XP_018735800.1">
    <property type="nucleotide sequence ID" value="XM_018878503.1"/>
</dbReference>
<dbReference type="InterPro" id="IPR002347">
    <property type="entry name" value="SDR_fam"/>
</dbReference>
<proteinExistence type="inferred from homology"/>
<dbReference type="EMBL" id="CP014501">
    <property type="protein sequence ID" value="ANB13323.1"/>
    <property type="molecule type" value="Genomic_DNA"/>
</dbReference>
<dbReference type="SUPFAM" id="SSF51735">
    <property type="entry name" value="NAD(P)-binding Rossmann-fold domains"/>
    <property type="match status" value="1"/>
</dbReference>
<reference evidence="4 5" key="1">
    <citation type="submission" date="2016-02" db="EMBL/GenBank/DDBJ databases">
        <title>Complete genome sequence and transcriptome regulation of the pentose utilising yeast Sugiyamaella lignohabitans.</title>
        <authorList>
            <person name="Bellasio M."/>
            <person name="Peymann A."/>
            <person name="Valli M."/>
            <person name="Sipitzky M."/>
            <person name="Graf A."/>
            <person name="Sauer M."/>
            <person name="Marx H."/>
            <person name="Mattanovich D."/>
        </authorList>
    </citation>
    <scope>NUCLEOTIDE SEQUENCE [LARGE SCALE GENOMIC DNA]</scope>
    <source>
        <strain evidence="4 5">CBS 10342</strain>
    </source>
</reference>
<accession>A0A167DUZ8</accession>
<name>A0A167DUZ8_9ASCO</name>
<dbReference type="Pfam" id="PF00106">
    <property type="entry name" value="adh_short"/>
    <property type="match status" value="1"/>
</dbReference>
<dbReference type="PRINTS" id="PR00081">
    <property type="entry name" value="GDHRDH"/>
</dbReference>
<dbReference type="Proteomes" id="UP000189580">
    <property type="component" value="Chromosome a"/>
</dbReference>
<dbReference type="KEGG" id="slb:AWJ20_1609"/>
<dbReference type="GeneID" id="30033430"/>
<keyword evidence="3" id="KW-0560">Oxidoreductase</keyword>
<dbReference type="InterPro" id="IPR036291">
    <property type="entry name" value="NAD(P)-bd_dom_sf"/>
</dbReference>
<evidence type="ECO:0000313" key="5">
    <source>
        <dbReference type="Proteomes" id="UP000189580"/>
    </source>
</evidence>
<sequence length="321" mass="35374">MNLLRTLKDFVPYRVNYSVEQFPDLTGKVYIVTGASGGLGLQVGKKLLQKNAKVYFVAKTEPKLVAAIEKLKEEFPDKTENIHYLLCDYGDLSTIKPATDKFLAENDRLDGIVHNAGMNFAGPDSKTAQGHELTVGVNGIAPHLFQKYVDEILEKTAQTAPANSVRIVWVSSSAHRLSPVGNGGLQLDDMNNVADGLLKLGRYSHSKTVNYYQGVLWPIFHKGSKVISVSVHPGLVGTDIGRNVGMDSNSILHTISYTPEKASYAELYPLLHPSITTSDNGNFYVPFGQAEHPRQDVFDGAHGEFGLKVWAWLEEQVKDFV</sequence>
<comment type="similarity">
    <text evidence="1">Belongs to the short-chain dehydrogenases/reductases (SDR) family.</text>
</comment>
<organism evidence="4 5">
    <name type="scientific">Sugiyamaella lignohabitans</name>
    <dbReference type="NCBI Taxonomy" id="796027"/>
    <lineage>
        <taxon>Eukaryota</taxon>
        <taxon>Fungi</taxon>
        <taxon>Dikarya</taxon>
        <taxon>Ascomycota</taxon>
        <taxon>Saccharomycotina</taxon>
        <taxon>Dipodascomycetes</taxon>
        <taxon>Dipodascales</taxon>
        <taxon>Trichomonascaceae</taxon>
        <taxon>Sugiyamaella</taxon>
    </lineage>
</organism>
<evidence type="ECO:0000256" key="2">
    <source>
        <dbReference type="ARBA" id="ARBA00022857"/>
    </source>
</evidence>
<dbReference type="OrthoDB" id="191139at2759"/>
<gene>
    <name evidence="4" type="primary">ENV9</name>
    <name evidence="4" type="ORF">AWJ20_1609</name>
</gene>
<dbReference type="Gene3D" id="3.40.50.720">
    <property type="entry name" value="NAD(P)-binding Rossmann-like Domain"/>
    <property type="match status" value="1"/>
</dbReference>
<dbReference type="PANTHER" id="PTHR24320">
    <property type="entry name" value="RETINOL DEHYDROGENASE"/>
    <property type="match status" value="1"/>
</dbReference>
<dbReference type="GO" id="GO:0016491">
    <property type="term" value="F:oxidoreductase activity"/>
    <property type="evidence" value="ECO:0007669"/>
    <property type="project" value="UniProtKB-KW"/>
</dbReference>